<accession>A0A4P9WL90</accession>
<proteinExistence type="predicted"/>
<dbReference type="Proteomes" id="UP000269721">
    <property type="component" value="Unassembled WGS sequence"/>
</dbReference>
<dbReference type="AlphaFoldDB" id="A0A4P9WL90"/>
<sequence>MSEGAIEAFFLRIDEERLKEPVGEKEENTEKMEWGVGAGVRPGADTSTQEEKNTGNGICTIVRQAPSAPSPFSDAERSRQDSTFDSSFLRLADPRVKEFAPLTPAAVVTVFRTVGRVWDIRDARALRAWRIPRISRSSASIPFHGNDPPPAYSTANPSSQTAATPQESDAVRIARLTYEAHKEHRKAEEERCNSEEKKRGWEEEDRKWEEQKRGWEEADSKGVEAANTVQALERANGFTREFPLESKLDAVELLQADSENVVVFLSLEEMMRLVWDQMSRRPR</sequence>
<evidence type="ECO:0000313" key="3">
    <source>
        <dbReference type="Proteomes" id="UP000269721"/>
    </source>
</evidence>
<keyword evidence="3" id="KW-1185">Reference proteome</keyword>
<name>A0A4P9WL90_9FUNG</name>
<reference evidence="3" key="1">
    <citation type="journal article" date="2018" name="Nat. Microbiol.">
        <title>Leveraging single-cell genomics to expand the fungal tree of life.</title>
        <authorList>
            <person name="Ahrendt S.R."/>
            <person name="Quandt C.A."/>
            <person name="Ciobanu D."/>
            <person name="Clum A."/>
            <person name="Salamov A."/>
            <person name="Andreopoulos B."/>
            <person name="Cheng J.F."/>
            <person name="Woyke T."/>
            <person name="Pelin A."/>
            <person name="Henrissat B."/>
            <person name="Reynolds N.K."/>
            <person name="Benny G.L."/>
            <person name="Smith M.E."/>
            <person name="James T.Y."/>
            <person name="Grigoriev I.V."/>
        </authorList>
    </citation>
    <scope>NUCLEOTIDE SEQUENCE [LARGE SCALE GENOMIC DNA]</scope>
</reference>
<feature type="region of interest" description="Disordered" evidence="1">
    <location>
        <begin position="138"/>
        <end position="168"/>
    </location>
</feature>
<gene>
    <name evidence="2" type="ORF">BDK51DRAFT_48413</name>
</gene>
<protein>
    <submittedName>
        <fullName evidence="2">Uncharacterized protein</fullName>
    </submittedName>
</protein>
<evidence type="ECO:0000256" key="1">
    <source>
        <dbReference type="SAM" id="MobiDB-lite"/>
    </source>
</evidence>
<feature type="region of interest" description="Disordered" evidence="1">
    <location>
        <begin position="182"/>
        <end position="213"/>
    </location>
</feature>
<dbReference type="EMBL" id="KZ994442">
    <property type="protein sequence ID" value="RKO92925.1"/>
    <property type="molecule type" value="Genomic_DNA"/>
</dbReference>
<feature type="region of interest" description="Disordered" evidence="1">
    <location>
        <begin position="20"/>
        <end position="56"/>
    </location>
</feature>
<evidence type="ECO:0000313" key="2">
    <source>
        <dbReference type="EMBL" id="RKO92925.1"/>
    </source>
</evidence>
<organism evidence="2 3">
    <name type="scientific">Blyttiomyces helicus</name>
    <dbReference type="NCBI Taxonomy" id="388810"/>
    <lineage>
        <taxon>Eukaryota</taxon>
        <taxon>Fungi</taxon>
        <taxon>Fungi incertae sedis</taxon>
        <taxon>Chytridiomycota</taxon>
        <taxon>Chytridiomycota incertae sedis</taxon>
        <taxon>Chytridiomycetes</taxon>
        <taxon>Chytridiomycetes incertae sedis</taxon>
        <taxon>Blyttiomyces</taxon>
    </lineage>
</organism>
<feature type="compositionally biased region" description="Polar residues" evidence="1">
    <location>
        <begin position="153"/>
        <end position="167"/>
    </location>
</feature>
<feature type="compositionally biased region" description="Basic and acidic residues" evidence="1">
    <location>
        <begin position="20"/>
        <end position="33"/>
    </location>
</feature>